<sequence>MVNNRPVLLIVLSIILAAGLLMSVRWRCLWRYVEAGFLLTDIADGASPRELGESRSGVQRQQVAYQVQGRNRRADLYRWPGRVRVAVVLLPGVAEKGGEDPRLVAFAQALARARFAVLVPELAGLRQLRVSSADVAEVTDAVAWLSSRKELAPSGRAGLAAFSYAAGPAVLAALNESIRDRVGFVFAVGGYYDLHRVLSYFTTGYYSHEGRQYSLPPDNYGKWAFVVGNIDRLHDAGDRRLLTALARRLQRNPEAATQDLVAQLGGEGAALWRFVANRDPQLVPALLKNLPGSIKDELSALNLAEQNLAGLRAPLILIHGYEDAMIPFPESIALAGAVSGRRSRLYLVHGLMHVDVAPGLPDRWRLLRALRDLLAARDGDFPM</sequence>
<proteinExistence type="predicted"/>
<evidence type="ECO:0000313" key="2">
    <source>
        <dbReference type="Proteomes" id="UP000002534"/>
    </source>
</evidence>
<protein>
    <recommendedName>
        <fullName evidence="3">Alpha/beta hydrolase</fullName>
    </recommendedName>
</protein>
<dbReference type="RefSeq" id="WP_011342340.1">
    <property type="nucleotide sequence ID" value="NC_007498.2"/>
</dbReference>
<gene>
    <name evidence="1" type="ordered locus">Pcar_2564</name>
</gene>
<dbReference type="AlphaFoldDB" id="Q3A1F5"/>
<dbReference type="EMBL" id="CP000142">
    <property type="protein sequence ID" value="ABA89802.1"/>
    <property type="molecule type" value="Genomic_DNA"/>
</dbReference>
<dbReference type="OrthoDB" id="111567at2"/>
<evidence type="ECO:0008006" key="3">
    <source>
        <dbReference type="Google" id="ProtNLM"/>
    </source>
</evidence>
<reference evidence="2" key="1">
    <citation type="submission" date="2005-10" db="EMBL/GenBank/DDBJ databases">
        <title>Complete sequence of Pelobacter carbinolicus DSM 2380.</title>
        <authorList>
            <person name="Copeland A."/>
            <person name="Lucas S."/>
            <person name="Lapidus A."/>
            <person name="Barry K."/>
            <person name="Detter J.C."/>
            <person name="Glavina T."/>
            <person name="Hammon N."/>
            <person name="Israni S."/>
            <person name="Pitluck S."/>
            <person name="Chertkov O."/>
            <person name="Schmutz J."/>
            <person name="Larimer F."/>
            <person name="Land M."/>
            <person name="Kyrpides N."/>
            <person name="Ivanova N."/>
            <person name="Richardson P."/>
        </authorList>
    </citation>
    <scope>NUCLEOTIDE SEQUENCE [LARGE SCALE GENOMIC DNA]</scope>
    <source>
        <strain evidence="2">DSM 2380 / NBRC 103641 / GraBd1</strain>
    </source>
</reference>
<dbReference type="Proteomes" id="UP000002534">
    <property type="component" value="Chromosome"/>
</dbReference>
<dbReference type="STRING" id="338963.Pcar_2564"/>
<reference evidence="1 2" key="2">
    <citation type="journal article" date="2012" name="BMC Genomics">
        <title>The genome of Pelobacter carbinolicus reveals surprising metabolic capabilities and physiological features.</title>
        <authorList>
            <person name="Aklujkar M."/>
            <person name="Haveman S.A."/>
            <person name="Didonato R.Jr."/>
            <person name="Chertkov O."/>
            <person name="Han C.S."/>
            <person name="Land M.L."/>
            <person name="Brown P."/>
            <person name="Lovley D.R."/>
        </authorList>
    </citation>
    <scope>NUCLEOTIDE SEQUENCE [LARGE SCALE GENOMIC DNA]</scope>
    <source>
        <strain evidence="2">DSM 2380 / NBRC 103641 / GraBd1</strain>
    </source>
</reference>
<accession>Q3A1F5</accession>
<keyword evidence="2" id="KW-1185">Reference proteome</keyword>
<organism evidence="1 2">
    <name type="scientific">Syntrophotalea carbinolica (strain DSM 2380 / NBRC 103641 / GraBd1)</name>
    <name type="common">Pelobacter carbinolicus</name>
    <dbReference type="NCBI Taxonomy" id="338963"/>
    <lineage>
        <taxon>Bacteria</taxon>
        <taxon>Pseudomonadati</taxon>
        <taxon>Thermodesulfobacteriota</taxon>
        <taxon>Desulfuromonadia</taxon>
        <taxon>Desulfuromonadales</taxon>
        <taxon>Syntrophotaleaceae</taxon>
        <taxon>Syntrophotalea</taxon>
    </lineage>
</organism>
<dbReference type="HOGENOM" id="CLU_747548_0_0_7"/>
<dbReference type="SUPFAM" id="SSF53474">
    <property type="entry name" value="alpha/beta-Hydrolases"/>
    <property type="match status" value="1"/>
</dbReference>
<evidence type="ECO:0000313" key="1">
    <source>
        <dbReference type="EMBL" id="ABA89802.1"/>
    </source>
</evidence>
<dbReference type="Gene3D" id="3.40.50.1820">
    <property type="entry name" value="alpha/beta hydrolase"/>
    <property type="match status" value="1"/>
</dbReference>
<dbReference type="eggNOG" id="COG1073">
    <property type="taxonomic scope" value="Bacteria"/>
</dbReference>
<dbReference type="InterPro" id="IPR029058">
    <property type="entry name" value="AB_hydrolase_fold"/>
</dbReference>
<dbReference type="KEGG" id="pca:Pcar_2564"/>
<name>Q3A1F5_SYNC1</name>